<reference evidence="4" key="2">
    <citation type="submission" date="2020-06" db="EMBL/GenBank/DDBJ databases">
        <authorList>
            <person name="Sheffer M."/>
        </authorList>
    </citation>
    <scope>NUCLEOTIDE SEQUENCE</scope>
</reference>
<dbReference type="SUPFAM" id="SSF54928">
    <property type="entry name" value="RNA-binding domain, RBD"/>
    <property type="match status" value="1"/>
</dbReference>
<dbReference type="Gene3D" id="3.30.70.330">
    <property type="match status" value="1"/>
</dbReference>
<feature type="domain" description="RRM" evidence="3">
    <location>
        <begin position="9"/>
        <end position="94"/>
    </location>
</feature>
<dbReference type="Proteomes" id="UP000807504">
    <property type="component" value="Unassembled WGS sequence"/>
</dbReference>
<dbReference type="GO" id="GO:0008494">
    <property type="term" value="F:translation activator activity"/>
    <property type="evidence" value="ECO:0007669"/>
    <property type="project" value="TreeGrafter"/>
</dbReference>
<sequence>MQEGSTIPNRVFVGGIPACVNEGDLRSRFVNYGNVKAVKIIRDHMGISKGYGFVTFNTEDEAKRALEKNYRSETSEIFWNSPDSSIVEQETTRKNYMIYSEISDYPGISRYEIPANTYESPNAYIQGGLNFSVTDLQYAYGSPQMNILPYPTLVYLPQQAFHCPGTVSYPINSAFPEIIPILPTPLCCMNESR</sequence>
<dbReference type="AlphaFoldDB" id="A0A8T0E0W6"/>
<protein>
    <submittedName>
        <fullName evidence="4">Protein boule-like like protein</fullName>
    </submittedName>
</protein>
<proteinExistence type="predicted"/>
<dbReference type="EMBL" id="JABXBU010002231">
    <property type="protein sequence ID" value="KAF8764093.1"/>
    <property type="molecule type" value="Genomic_DNA"/>
</dbReference>
<dbReference type="PROSITE" id="PS50102">
    <property type="entry name" value="RRM"/>
    <property type="match status" value="1"/>
</dbReference>
<gene>
    <name evidence="4" type="ORF">HNY73_022211</name>
</gene>
<evidence type="ECO:0000256" key="1">
    <source>
        <dbReference type="ARBA" id="ARBA00022884"/>
    </source>
</evidence>
<dbReference type="Pfam" id="PF00076">
    <property type="entry name" value="RRM_1"/>
    <property type="match status" value="1"/>
</dbReference>
<accession>A0A8T0E0W6</accession>
<name>A0A8T0E0W6_ARGBR</name>
<keyword evidence="5" id="KW-1185">Reference proteome</keyword>
<evidence type="ECO:0000313" key="5">
    <source>
        <dbReference type="Proteomes" id="UP000807504"/>
    </source>
</evidence>
<evidence type="ECO:0000256" key="2">
    <source>
        <dbReference type="PROSITE-ProRule" id="PRU00176"/>
    </source>
</evidence>
<evidence type="ECO:0000259" key="3">
    <source>
        <dbReference type="PROSITE" id="PS50102"/>
    </source>
</evidence>
<reference evidence="4" key="1">
    <citation type="journal article" date="2020" name="bioRxiv">
        <title>Chromosome-level reference genome of the European wasp spider Argiope bruennichi: a resource for studies on range expansion and evolutionary adaptation.</title>
        <authorList>
            <person name="Sheffer M.M."/>
            <person name="Hoppe A."/>
            <person name="Krehenwinkel H."/>
            <person name="Uhl G."/>
            <person name="Kuss A.W."/>
            <person name="Jensen L."/>
            <person name="Jensen C."/>
            <person name="Gillespie R.G."/>
            <person name="Hoff K.J."/>
            <person name="Prost S."/>
        </authorList>
    </citation>
    <scope>NUCLEOTIDE SEQUENCE</scope>
</reference>
<keyword evidence="1 2" id="KW-0694">RNA-binding</keyword>
<dbReference type="SMART" id="SM00360">
    <property type="entry name" value="RRM"/>
    <property type="match status" value="1"/>
</dbReference>
<organism evidence="4 5">
    <name type="scientific">Argiope bruennichi</name>
    <name type="common">Wasp spider</name>
    <name type="synonym">Aranea bruennichi</name>
    <dbReference type="NCBI Taxonomy" id="94029"/>
    <lineage>
        <taxon>Eukaryota</taxon>
        <taxon>Metazoa</taxon>
        <taxon>Ecdysozoa</taxon>
        <taxon>Arthropoda</taxon>
        <taxon>Chelicerata</taxon>
        <taxon>Arachnida</taxon>
        <taxon>Araneae</taxon>
        <taxon>Araneomorphae</taxon>
        <taxon>Entelegynae</taxon>
        <taxon>Araneoidea</taxon>
        <taxon>Araneidae</taxon>
        <taxon>Argiope</taxon>
    </lineage>
</organism>
<dbReference type="GO" id="GO:0045948">
    <property type="term" value="P:positive regulation of translational initiation"/>
    <property type="evidence" value="ECO:0007669"/>
    <property type="project" value="TreeGrafter"/>
</dbReference>
<dbReference type="InterPro" id="IPR000504">
    <property type="entry name" value="RRM_dom"/>
</dbReference>
<dbReference type="InterPro" id="IPR012677">
    <property type="entry name" value="Nucleotide-bd_a/b_plait_sf"/>
</dbReference>
<dbReference type="GO" id="GO:0005737">
    <property type="term" value="C:cytoplasm"/>
    <property type="evidence" value="ECO:0007669"/>
    <property type="project" value="TreeGrafter"/>
</dbReference>
<dbReference type="PANTHER" id="PTHR11176:SF57">
    <property type="entry name" value="PROTEIN BOULE"/>
    <property type="match status" value="1"/>
</dbReference>
<dbReference type="InterPro" id="IPR035979">
    <property type="entry name" value="RBD_domain_sf"/>
</dbReference>
<comment type="caution">
    <text evidence="4">The sequence shown here is derived from an EMBL/GenBank/DDBJ whole genome shotgun (WGS) entry which is preliminary data.</text>
</comment>
<dbReference type="GO" id="GO:0003730">
    <property type="term" value="F:mRNA 3'-UTR binding"/>
    <property type="evidence" value="ECO:0007669"/>
    <property type="project" value="TreeGrafter"/>
</dbReference>
<evidence type="ECO:0000313" key="4">
    <source>
        <dbReference type="EMBL" id="KAF8764093.1"/>
    </source>
</evidence>
<dbReference type="PANTHER" id="PTHR11176">
    <property type="entry name" value="BOULE-RELATED"/>
    <property type="match status" value="1"/>
</dbReference>
<dbReference type="GO" id="GO:0070935">
    <property type="term" value="P:3'-UTR-mediated mRNA stabilization"/>
    <property type="evidence" value="ECO:0007669"/>
    <property type="project" value="TreeGrafter"/>
</dbReference>